<organism evidence="4 5">
    <name type="scientific">Oidiodendron maius (strain Zn)</name>
    <dbReference type="NCBI Taxonomy" id="913774"/>
    <lineage>
        <taxon>Eukaryota</taxon>
        <taxon>Fungi</taxon>
        <taxon>Dikarya</taxon>
        <taxon>Ascomycota</taxon>
        <taxon>Pezizomycotina</taxon>
        <taxon>Leotiomycetes</taxon>
        <taxon>Leotiomycetes incertae sedis</taxon>
        <taxon>Myxotrichaceae</taxon>
        <taxon>Oidiodendron</taxon>
    </lineage>
</organism>
<dbReference type="EMBL" id="KN832878">
    <property type="protein sequence ID" value="KIM99982.1"/>
    <property type="molecule type" value="Genomic_DNA"/>
</dbReference>
<dbReference type="HOGENOM" id="CLU_010194_12_1_1"/>
<keyword evidence="2" id="KW-0521">NADP</keyword>
<sequence length="282" mass="30050">MSSVKAANLFDVKGLVAVVTGGIGLMLAKVLEENGAKVYIVGRRMDVLEKASNGHHGNIIPLQGDVSKKEDLLKIVDFITKTDGFINALIVNHGILGPDLNDINPDQTLLEMQEVLWKANVDDFTNTYRVNTSAVYFSTIAFLGLLEAGNKQGNVVQKSQVIATASIGGLGRVARPGIAYVTSKAAVIHLMKVFATTFANHDIRSNVIAPGLYPSETTEKKIIPNFAPDGVFPRALIPLQRLGSIEDMAGAILYLTSQAGAFVNGNVIVTDGGSLSILPSSY</sequence>
<evidence type="ECO:0008006" key="6">
    <source>
        <dbReference type="Google" id="ProtNLM"/>
    </source>
</evidence>
<dbReference type="Pfam" id="PF13561">
    <property type="entry name" value="adh_short_C2"/>
    <property type="match status" value="1"/>
</dbReference>
<dbReference type="InterPro" id="IPR002347">
    <property type="entry name" value="SDR_fam"/>
</dbReference>
<protein>
    <recommendedName>
        <fullName evidence="6">NAD(P)-binding protein</fullName>
    </recommendedName>
</protein>
<dbReference type="PROSITE" id="PS00061">
    <property type="entry name" value="ADH_SHORT"/>
    <property type="match status" value="1"/>
</dbReference>
<dbReference type="InterPro" id="IPR052178">
    <property type="entry name" value="Sec_Metab_Biosynth_SDR"/>
</dbReference>
<dbReference type="SUPFAM" id="SSF51735">
    <property type="entry name" value="NAD(P)-binding Rossmann-fold domains"/>
    <property type="match status" value="1"/>
</dbReference>
<dbReference type="InterPro" id="IPR036291">
    <property type="entry name" value="NAD(P)-bd_dom_sf"/>
</dbReference>
<dbReference type="InParanoid" id="A0A0C3DDE7"/>
<dbReference type="GO" id="GO:0016491">
    <property type="term" value="F:oxidoreductase activity"/>
    <property type="evidence" value="ECO:0007669"/>
    <property type="project" value="UniProtKB-KW"/>
</dbReference>
<reference evidence="5" key="2">
    <citation type="submission" date="2015-01" db="EMBL/GenBank/DDBJ databases">
        <title>Evolutionary Origins and Diversification of the Mycorrhizal Mutualists.</title>
        <authorList>
            <consortium name="DOE Joint Genome Institute"/>
            <consortium name="Mycorrhizal Genomics Consortium"/>
            <person name="Kohler A."/>
            <person name="Kuo A."/>
            <person name="Nagy L.G."/>
            <person name="Floudas D."/>
            <person name="Copeland A."/>
            <person name="Barry K.W."/>
            <person name="Cichocki N."/>
            <person name="Veneault-Fourrey C."/>
            <person name="LaButti K."/>
            <person name="Lindquist E.A."/>
            <person name="Lipzen A."/>
            <person name="Lundell T."/>
            <person name="Morin E."/>
            <person name="Murat C."/>
            <person name="Riley R."/>
            <person name="Ohm R."/>
            <person name="Sun H."/>
            <person name="Tunlid A."/>
            <person name="Henrissat B."/>
            <person name="Grigoriev I.V."/>
            <person name="Hibbett D.S."/>
            <person name="Martin F."/>
        </authorList>
    </citation>
    <scope>NUCLEOTIDE SEQUENCE [LARGE SCALE GENOMIC DNA]</scope>
    <source>
        <strain evidence="5">Zn</strain>
    </source>
</reference>
<evidence type="ECO:0000313" key="5">
    <source>
        <dbReference type="Proteomes" id="UP000054321"/>
    </source>
</evidence>
<evidence type="ECO:0000313" key="4">
    <source>
        <dbReference type="EMBL" id="KIM99982.1"/>
    </source>
</evidence>
<dbReference type="STRING" id="913774.A0A0C3DDE7"/>
<proteinExistence type="inferred from homology"/>
<dbReference type="PANTHER" id="PTHR43618">
    <property type="entry name" value="7-ALPHA-HYDROXYSTEROID DEHYDROGENASE"/>
    <property type="match status" value="1"/>
</dbReference>
<gene>
    <name evidence="4" type="ORF">OIDMADRAFT_42873</name>
</gene>
<name>A0A0C3DDE7_OIDMZ</name>
<accession>A0A0C3DDE7</accession>
<dbReference type="Proteomes" id="UP000054321">
    <property type="component" value="Unassembled WGS sequence"/>
</dbReference>
<reference evidence="4 5" key="1">
    <citation type="submission" date="2014-04" db="EMBL/GenBank/DDBJ databases">
        <authorList>
            <consortium name="DOE Joint Genome Institute"/>
            <person name="Kuo A."/>
            <person name="Martino E."/>
            <person name="Perotto S."/>
            <person name="Kohler A."/>
            <person name="Nagy L.G."/>
            <person name="Floudas D."/>
            <person name="Copeland A."/>
            <person name="Barry K.W."/>
            <person name="Cichocki N."/>
            <person name="Veneault-Fourrey C."/>
            <person name="LaButti K."/>
            <person name="Lindquist E.A."/>
            <person name="Lipzen A."/>
            <person name="Lundell T."/>
            <person name="Morin E."/>
            <person name="Murat C."/>
            <person name="Sun H."/>
            <person name="Tunlid A."/>
            <person name="Henrissat B."/>
            <person name="Grigoriev I.V."/>
            <person name="Hibbett D.S."/>
            <person name="Martin F."/>
            <person name="Nordberg H.P."/>
            <person name="Cantor M.N."/>
            <person name="Hua S.X."/>
        </authorList>
    </citation>
    <scope>NUCLEOTIDE SEQUENCE [LARGE SCALE GENOMIC DNA]</scope>
    <source>
        <strain evidence="4 5">Zn</strain>
    </source>
</reference>
<dbReference type="Gene3D" id="3.40.50.720">
    <property type="entry name" value="NAD(P)-binding Rossmann-like Domain"/>
    <property type="match status" value="1"/>
</dbReference>
<comment type="similarity">
    <text evidence="1">Belongs to the short-chain dehydrogenases/reductases (SDR) family.</text>
</comment>
<dbReference type="AlphaFoldDB" id="A0A0C3DDE7"/>
<keyword evidence="3" id="KW-0560">Oxidoreductase</keyword>
<evidence type="ECO:0000256" key="1">
    <source>
        <dbReference type="ARBA" id="ARBA00006484"/>
    </source>
</evidence>
<dbReference type="PANTHER" id="PTHR43618:SF18">
    <property type="entry name" value="SHORT CHAIN DEHYDROGENASE_REDUCTASE FAMILY (AFU_ORTHOLOGUE AFUA_5G12480)"/>
    <property type="match status" value="1"/>
</dbReference>
<dbReference type="OrthoDB" id="2898618at2759"/>
<keyword evidence="5" id="KW-1185">Reference proteome</keyword>
<dbReference type="PRINTS" id="PR00081">
    <property type="entry name" value="GDHRDH"/>
</dbReference>
<evidence type="ECO:0000256" key="3">
    <source>
        <dbReference type="ARBA" id="ARBA00023002"/>
    </source>
</evidence>
<dbReference type="CDD" id="cd05233">
    <property type="entry name" value="SDR_c"/>
    <property type="match status" value="1"/>
</dbReference>
<evidence type="ECO:0000256" key="2">
    <source>
        <dbReference type="ARBA" id="ARBA00022857"/>
    </source>
</evidence>
<dbReference type="InterPro" id="IPR020904">
    <property type="entry name" value="Sc_DH/Rdtase_CS"/>
</dbReference>